<evidence type="ECO:0000313" key="4">
    <source>
        <dbReference type="Proteomes" id="UP000663845"/>
    </source>
</evidence>
<organism evidence="2 4">
    <name type="scientific">Adineta steineri</name>
    <dbReference type="NCBI Taxonomy" id="433720"/>
    <lineage>
        <taxon>Eukaryota</taxon>
        <taxon>Metazoa</taxon>
        <taxon>Spiralia</taxon>
        <taxon>Gnathifera</taxon>
        <taxon>Rotifera</taxon>
        <taxon>Eurotatoria</taxon>
        <taxon>Bdelloidea</taxon>
        <taxon>Adinetida</taxon>
        <taxon>Adinetidae</taxon>
        <taxon>Adineta</taxon>
    </lineage>
</organism>
<proteinExistence type="predicted"/>
<evidence type="ECO:0000256" key="1">
    <source>
        <dbReference type="SAM" id="Phobius"/>
    </source>
</evidence>
<dbReference type="EMBL" id="CAJOAZ010000041">
    <property type="protein sequence ID" value="CAF3503313.1"/>
    <property type="molecule type" value="Genomic_DNA"/>
</dbReference>
<dbReference type="Proteomes" id="UP000663845">
    <property type="component" value="Unassembled WGS sequence"/>
</dbReference>
<protein>
    <submittedName>
        <fullName evidence="2">Uncharacterized protein</fullName>
    </submittedName>
</protein>
<evidence type="ECO:0000313" key="2">
    <source>
        <dbReference type="EMBL" id="CAF1156289.1"/>
    </source>
</evidence>
<feature type="transmembrane region" description="Helical" evidence="1">
    <location>
        <begin position="102"/>
        <end position="121"/>
    </location>
</feature>
<reference evidence="2" key="1">
    <citation type="submission" date="2021-02" db="EMBL/GenBank/DDBJ databases">
        <authorList>
            <person name="Nowell W R."/>
        </authorList>
    </citation>
    <scope>NUCLEOTIDE SEQUENCE</scope>
</reference>
<comment type="caution">
    <text evidence="2">The sequence shown here is derived from an EMBL/GenBank/DDBJ whole genome shotgun (WGS) entry which is preliminary data.</text>
</comment>
<feature type="transmembrane region" description="Helical" evidence="1">
    <location>
        <begin position="69"/>
        <end position="90"/>
    </location>
</feature>
<sequence length="227" mass="25564">MDVDSSDIIQPINSTPNREYSTISKAIGGFTSTHMLPVSNIVRPVYINTPGSISEKEQSWRSKFPKMPVLILSIIEFVLTIIIFIIEIASMVVLSNDGATGAGIWCAIPFLFATICAFVLVERKSRSRIWSTRTLITQLILILFTFILISITGHYIENNSAFVTALSPNSYQVKYHLMQAQLASAVLLMFSGLTYILIYISISYIALWQPFHTLDINDHSRQIIHFE</sequence>
<keyword evidence="1" id="KW-0812">Transmembrane</keyword>
<feature type="transmembrane region" description="Helical" evidence="1">
    <location>
        <begin position="176"/>
        <end position="200"/>
    </location>
</feature>
<dbReference type="EMBL" id="CAJNOG010000299">
    <property type="protein sequence ID" value="CAF1156289.1"/>
    <property type="molecule type" value="Genomic_DNA"/>
</dbReference>
<name>A0A814T3U3_9BILA</name>
<accession>A0A814T3U3</accession>
<evidence type="ECO:0000313" key="3">
    <source>
        <dbReference type="EMBL" id="CAF3503313.1"/>
    </source>
</evidence>
<dbReference type="Proteomes" id="UP000663844">
    <property type="component" value="Unassembled WGS sequence"/>
</dbReference>
<keyword evidence="1" id="KW-1133">Transmembrane helix</keyword>
<feature type="transmembrane region" description="Helical" evidence="1">
    <location>
        <begin position="133"/>
        <end position="156"/>
    </location>
</feature>
<keyword evidence="1" id="KW-0472">Membrane</keyword>
<gene>
    <name evidence="2" type="ORF">JYZ213_LOCUS24388</name>
    <name evidence="3" type="ORF">OXD698_LOCUS1445</name>
</gene>
<dbReference type="AlphaFoldDB" id="A0A814T3U3"/>